<name>A0ABX1ARY7_9ACTN</name>
<keyword evidence="2" id="KW-1185">Reference proteome</keyword>
<proteinExistence type="predicted"/>
<accession>A0ABX1ARY7</accession>
<protein>
    <submittedName>
        <fullName evidence="1">Uncharacterized protein</fullName>
    </submittedName>
</protein>
<gene>
    <name evidence="1" type="ORF">HCJ92_19185</name>
</gene>
<comment type="caution">
    <text evidence="1">The sequence shown here is derived from an EMBL/GenBank/DDBJ whole genome shotgun (WGS) entry which is preliminary data.</text>
</comment>
<dbReference type="RefSeq" id="WP_167934864.1">
    <property type="nucleotide sequence ID" value="NZ_JAAVJB010000203.1"/>
</dbReference>
<evidence type="ECO:0000313" key="2">
    <source>
        <dbReference type="Proteomes" id="UP000746503"/>
    </source>
</evidence>
<reference evidence="1 2" key="1">
    <citation type="submission" date="2020-03" db="EMBL/GenBank/DDBJ databases">
        <title>Draft genome of Streptomyces sp. ventii, isolated from the Axial Seamount in the Pacific Ocean, and resequencing of the two type strains Streptomyces lonarensis strain NCL 716 and Streptomyces bohaiensis strain 11A07.</title>
        <authorList>
            <person name="Loughran R.M."/>
            <person name="Pfannmuller K.M."/>
            <person name="Wasson B.J."/>
            <person name="Deadmond M.C."/>
            <person name="Paddock B.E."/>
            <person name="Koyack M.J."/>
            <person name="Gallegos D.A."/>
            <person name="Mitchell E.A."/>
            <person name="Ushijima B."/>
            <person name="Saw J.H."/>
            <person name="Mcphail K.L."/>
            <person name="Videau P."/>
        </authorList>
    </citation>
    <scope>NUCLEOTIDE SEQUENCE [LARGE SCALE GENOMIC DNA]</scope>
    <source>
        <strain evidence="2">5675061</strain>
    </source>
</reference>
<sequence length="92" mass="10015">MIDAFCDLDTFVADLGLNHVLDGVPAVELELTELDGAVSRWTVAARAPHHVSGSQGEFEGQDLFMGFEFDEPVDFAPPADDESRAWSDVFGD</sequence>
<dbReference type="EMBL" id="JAAVJB010000203">
    <property type="protein sequence ID" value="NJP68361.1"/>
    <property type="molecule type" value="Genomic_DNA"/>
</dbReference>
<dbReference type="Proteomes" id="UP000746503">
    <property type="component" value="Unassembled WGS sequence"/>
</dbReference>
<organism evidence="1 2">
    <name type="scientific">Streptomyces spiramenti</name>
    <dbReference type="NCBI Taxonomy" id="2720606"/>
    <lineage>
        <taxon>Bacteria</taxon>
        <taxon>Bacillati</taxon>
        <taxon>Actinomycetota</taxon>
        <taxon>Actinomycetes</taxon>
        <taxon>Kitasatosporales</taxon>
        <taxon>Streptomycetaceae</taxon>
        <taxon>Streptomyces</taxon>
    </lineage>
</organism>
<evidence type="ECO:0000313" key="1">
    <source>
        <dbReference type="EMBL" id="NJP68361.1"/>
    </source>
</evidence>